<feature type="compositionally biased region" description="Polar residues" evidence="8">
    <location>
        <begin position="1"/>
        <end position="16"/>
    </location>
</feature>
<dbReference type="EMBL" id="KV921979">
    <property type="protein sequence ID" value="ORE04158.1"/>
    <property type="molecule type" value="Genomic_DNA"/>
</dbReference>
<dbReference type="PANTHER" id="PTHR40626:SF11">
    <property type="entry name" value="ZINC FINGER PROTEIN YPR022C"/>
    <property type="match status" value="1"/>
</dbReference>
<evidence type="ECO:0000256" key="3">
    <source>
        <dbReference type="ARBA" id="ARBA00022737"/>
    </source>
</evidence>
<dbReference type="InterPro" id="IPR036236">
    <property type="entry name" value="Znf_C2H2_sf"/>
</dbReference>
<dbReference type="PANTHER" id="PTHR40626">
    <property type="entry name" value="MIP31509P"/>
    <property type="match status" value="1"/>
</dbReference>
<dbReference type="Pfam" id="PF00096">
    <property type="entry name" value="zf-C2H2"/>
    <property type="match status" value="1"/>
</dbReference>
<name>A0A1X0QWR4_RHIZD</name>
<keyword evidence="6" id="KW-0539">Nucleus</keyword>
<evidence type="ECO:0000256" key="2">
    <source>
        <dbReference type="ARBA" id="ARBA00022723"/>
    </source>
</evidence>
<dbReference type="Gene3D" id="3.30.160.60">
    <property type="entry name" value="Classic Zinc Finger"/>
    <property type="match status" value="2"/>
</dbReference>
<dbReference type="GO" id="GO:0005634">
    <property type="term" value="C:nucleus"/>
    <property type="evidence" value="ECO:0007669"/>
    <property type="project" value="UniProtKB-SubCell"/>
</dbReference>
<keyword evidence="4 7" id="KW-0863">Zinc-finger</keyword>
<evidence type="ECO:0000256" key="1">
    <source>
        <dbReference type="ARBA" id="ARBA00004123"/>
    </source>
</evidence>
<dbReference type="InterPro" id="IPR013087">
    <property type="entry name" value="Znf_C2H2_type"/>
</dbReference>
<proteinExistence type="predicted"/>
<dbReference type="GO" id="GO:0000978">
    <property type="term" value="F:RNA polymerase II cis-regulatory region sequence-specific DNA binding"/>
    <property type="evidence" value="ECO:0007669"/>
    <property type="project" value="InterPro"/>
</dbReference>
<dbReference type="SUPFAM" id="SSF57667">
    <property type="entry name" value="beta-beta-alpha zinc fingers"/>
    <property type="match status" value="1"/>
</dbReference>
<feature type="compositionally biased region" description="Basic and acidic residues" evidence="8">
    <location>
        <begin position="84"/>
        <end position="99"/>
    </location>
</feature>
<evidence type="ECO:0000256" key="7">
    <source>
        <dbReference type="PROSITE-ProRule" id="PRU00042"/>
    </source>
</evidence>
<feature type="compositionally biased region" description="Low complexity" evidence="8">
    <location>
        <begin position="159"/>
        <end position="169"/>
    </location>
</feature>
<feature type="domain" description="C2H2-type" evidence="9">
    <location>
        <begin position="34"/>
        <end position="64"/>
    </location>
</feature>
<feature type="compositionally biased region" description="Acidic residues" evidence="8">
    <location>
        <begin position="136"/>
        <end position="145"/>
    </location>
</feature>
<dbReference type="GO" id="GO:0008270">
    <property type="term" value="F:zinc ion binding"/>
    <property type="evidence" value="ECO:0007669"/>
    <property type="project" value="UniProtKB-KW"/>
</dbReference>
<keyword evidence="3" id="KW-0677">Repeat</keyword>
<feature type="region of interest" description="Disordered" evidence="8">
    <location>
        <begin position="1"/>
        <end position="32"/>
    </location>
</feature>
<dbReference type="InterPro" id="IPR051059">
    <property type="entry name" value="VerF-like"/>
</dbReference>
<reference evidence="10" key="1">
    <citation type="journal article" date="2016" name="Proc. Natl. Acad. Sci. U.S.A.">
        <title>Lipid metabolic changes in an early divergent fungus govern the establishment of a mutualistic symbiosis with endobacteria.</title>
        <authorList>
            <person name="Lastovetsky O.A."/>
            <person name="Gaspar M.L."/>
            <person name="Mondo S.J."/>
            <person name="LaButti K.M."/>
            <person name="Sandor L."/>
            <person name="Grigoriev I.V."/>
            <person name="Henry S.A."/>
            <person name="Pawlowska T.E."/>
        </authorList>
    </citation>
    <scope>NUCLEOTIDE SEQUENCE [LARGE SCALE GENOMIC DNA]</scope>
    <source>
        <strain evidence="10">ATCC 52814</strain>
    </source>
</reference>
<evidence type="ECO:0000256" key="5">
    <source>
        <dbReference type="ARBA" id="ARBA00022833"/>
    </source>
</evidence>
<evidence type="ECO:0000259" key="9">
    <source>
        <dbReference type="PROSITE" id="PS50157"/>
    </source>
</evidence>
<evidence type="ECO:0000256" key="8">
    <source>
        <dbReference type="SAM" id="MobiDB-lite"/>
    </source>
</evidence>
<accession>A0A1X0QWR4</accession>
<dbReference type="VEuPathDB" id="FungiDB:BCV72DRAFT_264121"/>
<keyword evidence="2" id="KW-0479">Metal-binding</keyword>
<organism evidence="10">
    <name type="scientific">Rhizopus microsporus var. microsporus</name>
    <dbReference type="NCBI Taxonomy" id="86635"/>
    <lineage>
        <taxon>Eukaryota</taxon>
        <taxon>Fungi</taxon>
        <taxon>Fungi incertae sedis</taxon>
        <taxon>Mucoromycota</taxon>
        <taxon>Mucoromycotina</taxon>
        <taxon>Mucoromycetes</taxon>
        <taxon>Mucorales</taxon>
        <taxon>Mucorineae</taxon>
        <taxon>Rhizopodaceae</taxon>
        <taxon>Rhizopus</taxon>
    </lineage>
</organism>
<dbReference type="Proteomes" id="UP000242414">
    <property type="component" value="Unassembled WGS sequence"/>
</dbReference>
<dbReference type="GO" id="GO:0000981">
    <property type="term" value="F:DNA-binding transcription factor activity, RNA polymerase II-specific"/>
    <property type="evidence" value="ECO:0007669"/>
    <property type="project" value="InterPro"/>
</dbReference>
<gene>
    <name evidence="10" type="ORF">BCV72DRAFT_264121</name>
</gene>
<keyword evidence="5" id="KW-0862">Zinc</keyword>
<evidence type="ECO:0000256" key="6">
    <source>
        <dbReference type="ARBA" id="ARBA00023242"/>
    </source>
</evidence>
<dbReference type="OrthoDB" id="2256232at2759"/>
<evidence type="ECO:0000256" key="4">
    <source>
        <dbReference type="ARBA" id="ARBA00022771"/>
    </source>
</evidence>
<comment type="subcellular location">
    <subcellularLocation>
        <location evidence="1">Nucleus</location>
    </subcellularLocation>
</comment>
<sequence length="276" mass="31321">METSIQPSDNVVITNDSAKKTKRKDKDDKEEKPFRCVGFGDCSMAFTRQEHLNRHKRRHTGEKPFPCIVEGCTLRFSRNDNMRQHAERCPCRNPDGEGTKRKRSVKGQPRSVGRKRKLAPRSNPERASKKGKSYHEDDEYEEGSQEEQPKAPLVVQNGSSSSTDTEMSPSPGPIEPSPYSNRVRAAPRILFCSYGRNGQEIDFQAMVQNFSLFAPRNAKPTRRLSLQELASSIDRLEEISSSSSSEEDSNAVGITEDEYETLIAIRELHRTPYVRE</sequence>
<protein>
    <recommendedName>
        <fullName evidence="9">C2H2-type domain-containing protein</fullName>
    </recommendedName>
</protein>
<evidence type="ECO:0000313" key="10">
    <source>
        <dbReference type="EMBL" id="ORE04158.1"/>
    </source>
</evidence>
<dbReference type="PROSITE" id="PS50157">
    <property type="entry name" value="ZINC_FINGER_C2H2_2"/>
    <property type="match status" value="1"/>
</dbReference>
<dbReference type="AlphaFoldDB" id="A0A1X0QWR4"/>
<dbReference type="GO" id="GO:0000785">
    <property type="term" value="C:chromatin"/>
    <property type="evidence" value="ECO:0007669"/>
    <property type="project" value="TreeGrafter"/>
</dbReference>
<feature type="region of interest" description="Disordered" evidence="8">
    <location>
        <begin position="84"/>
        <end position="180"/>
    </location>
</feature>